<reference evidence="2 3" key="1">
    <citation type="submission" date="2019-08" db="EMBL/GenBank/DDBJ databases">
        <authorList>
            <person name="Alioto T."/>
            <person name="Alioto T."/>
            <person name="Gomez Garrido J."/>
        </authorList>
    </citation>
    <scope>NUCLEOTIDE SEQUENCE [LARGE SCALE GENOMIC DNA]</scope>
</reference>
<dbReference type="InterPro" id="IPR012337">
    <property type="entry name" value="RNaseH-like_sf"/>
</dbReference>
<dbReference type="PANTHER" id="PTHR46880">
    <property type="entry name" value="RAS-ASSOCIATING DOMAIN-CONTAINING PROTEIN"/>
    <property type="match status" value="1"/>
</dbReference>
<dbReference type="SUPFAM" id="SSF53098">
    <property type="entry name" value="Ribonuclease H-like"/>
    <property type="match status" value="1"/>
</dbReference>
<feature type="domain" description="HAT C-terminal dimerisation" evidence="1">
    <location>
        <begin position="249"/>
        <end position="299"/>
    </location>
</feature>
<gene>
    <name evidence="2" type="ORF">CINCED_3A007380</name>
</gene>
<evidence type="ECO:0000313" key="3">
    <source>
        <dbReference type="Proteomes" id="UP000325440"/>
    </source>
</evidence>
<dbReference type="InterPro" id="IPR008906">
    <property type="entry name" value="HATC_C_dom"/>
</dbReference>
<dbReference type="Pfam" id="PF05699">
    <property type="entry name" value="Dimer_Tnp_hAT"/>
    <property type="match status" value="1"/>
</dbReference>
<protein>
    <submittedName>
        <fullName evidence="2">Ribonuclease H-like domain,HAT, C-terminal dimerisation domain</fullName>
    </submittedName>
</protein>
<keyword evidence="3" id="KW-1185">Reference proteome</keyword>
<dbReference type="EMBL" id="CABPRJ010001030">
    <property type="protein sequence ID" value="VVC34953.1"/>
    <property type="molecule type" value="Genomic_DNA"/>
</dbReference>
<accession>A0A5E4MRX1</accession>
<organism evidence="2 3">
    <name type="scientific">Cinara cedri</name>
    <dbReference type="NCBI Taxonomy" id="506608"/>
    <lineage>
        <taxon>Eukaryota</taxon>
        <taxon>Metazoa</taxon>
        <taxon>Ecdysozoa</taxon>
        <taxon>Arthropoda</taxon>
        <taxon>Hexapoda</taxon>
        <taxon>Insecta</taxon>
        <taxon>Pterygota</taxon>
        <taxon>Neoptera</taxon>
        <taxon>Paraneoptera</taxon>
        <taxon>Hemiptera</taxon>
        <taxon>Sternorrhyncha</taxon>
        <taxon>Aphidomorpha</taxon>
        <taxon>Aphidoidea</taxon>
        <taxon>Aphididae</taxon>
        <taxon>Lachninae</taxon>
        <taxon>Cinara</taxon>
    </lineage>
</organism>
<evidence type="ECO:0000259" key="1">
    <source>
        <dbReference type="Pfam" id="PF05699"/>
    </source>
</evidence>
<dbReference type="AlphaFoldDB" id="A0A5E4MRX1"/>
<name>A0A5E4MRX1_9HEMI</name>
<dbReference type="OrthoDB" id="6775368at2759"/>
<sequence length="330" mass="38055">MSGNKGGVRRFISEKAGWEIPYIHCRAHILSLALTNIYKLFHQSPKREEMLHKVQVILNDPILKIPEAIEIRWLSHYKIVYAIKQSYIAIVTTCEHIHQDGADLASLAGGILLSLREEKSLKQDVVNKSSIIKNPTDILNQLNSSRKDDCFKETLSCLSIFLEQTIKEMNRRFNDTALTLFEGCSIFENYRSFSNSSIKIIEQLCNCFYLNENEKDGVLSDYKSFMFVALQKVETQECPITDLLEANIGYKHLKKLGESICCVPIATATVERSFSAMNRIMTKLRNRMGQDTLQYYMNISIEGDEDPPMEYIEKVIDLYAIKKNRRIRFK</sequence>
<evidence type="ECO:0000313" key="2">
    <source>
        <dbReference type="EMBL" id="VVC34953.1"/>
    </source>
</evidence>
<dbReference type="Proteomes" id="UP000325440">
    <property type="component" value="Unassembled WGS sequence"/>
</dbReference>
<proteinExistence type="predicted"/>
<dbReference type="GO" id="GO:0046983">
    <property type="term" value="F:protein dimerization activity"/>
    <property type="evidence" value="ECO:0007669"/>
    <property type="project" value="InterPro"/>
</dbReference>
<dbReference type="PANTHER" id="PTHR46880:SF5">
    <property type="entry name" value="DUF4371 DOMAIN-CONTAINING PROTEIN"/>
    <property type="match status" value="1"/>
</dbReference>